<name>A0A2K3UVG1_9DEIO</name>
<evidence type="ECO:0000313" key="2">
    <source>
        <dbReference type="Proteomes" id="UP000236379"/>
    </source>
</evidence>
<dbReference type="RefSeq" id="WP_103310311.1">
    <property type="nucleotide sequence ID" value="NZ_PPPD01000001.1"/>
</dbReference>
<sequence>MSTELEPHQKHRLQSLEQTVKDGLRDFQRTGQALSEIRDNGFYRERYESFEAYLEQRWGFSQAQAGRLIDANEVAKVLSPLGIEPQSEKQARALKPAAKILTELEPEQQRVVARMVEEAPWEDAPEPAELRIMANVVQKMAPDTTVHHPESGDEVPFDSLSAPQRYEVIRTHVDQKTQAYHEKQEAKANKAPAESVNWADWCLNYAAQGMGPGQRLEIVVERDGSGAARAQARVVDGTSGEVLAEGQGAPFLKKAVLNLVAEVK</sequence>
<dbReference type="OrthoDB" id="58743at2"/>
<dbReference type="Proteomes" id="UP000236379">
    <property type="component" value="Unassembled WGS sequence"/>
</dbReference>
<organism evidence="1 2">
    <name type="scientific">Deinococcus koreensis</name>
    <dbReference type="NCBI Taxonomy" id="2054903"/>
    <lineage>
        <taxon>Bacteria</taxon>
        <taxon>Thermotogati</taxon>
        <taxon>Deinococcota</taxon>
        <taxon>Deinococci</taxon>
        <taxon>Deinococcales</taxon>
        <taxon>Deinococcaceae</taxon>
        <taxon>Deinococcus</taxon>
    </lineage>
</organism>
<comment type="caution">
    <text evidence="1">The sequence shown here is derived from an EMBL/GenBank/DDBJ whole genome shotgun (WGS) entry which is preliminary data.</text>
</comment>
<protein>
    <submittedName>
        <fullName evidence="1">Uncharacterized protein</fullName>
    </submittedName>
</protein>
<accession>A0A2K3UVG1</accession>
<proteinExistence type="predicted"/>
<evidence type="ECO:0000313" key="1">
    <source>
        <dbReference type="EMBL" id="PNY80525.1"/>
    </source>
</evidence>
<gene>
    <name evidence="1" type="ORF">CVO96_03335</name>
</gene>
<dbReference type="AlphaFoldDB" id="A0A2K3UVG1"/>
<reference evidence="1 2" key="1">
    <citation type="submission" date="2018-01" db="EMBL/GenBank/DDBJ databases">
        <title>Deinococcus koreensis sp. nov., a radiation-resistant bacterium isolated from river water.</title>
        <authorList>
            <person name="Choi A."/>
        </authorList>
    </citation>
    <scope>NUCLEOTIDE SEQUENCE [LARGE SCALE GENOMIC DNA]</scope>
    <source>
        <strain evidence="1 2">SJW1-2</strain>
    </source>
</reference>
<dbReference type="EMBL" id="PPPD01000001">
    <property type="protein sequence ID" value="PNY80525.1"/>
    <property type="molecule type" value="Genomic_DNA"/>
</dbReference>
<keyword evidence="2" id="KW-1185">Reference proteome</keyword>